<dbReference type="GeneID" id="63460400"/>
<evidence type="ECO:0000313" key="1">
    <source>
        <dbReference type="EMBL" id="SNV25354.1"/>
    </source>
</evidence>
<dbReference type="RefSeq" id="WP_154657582.1">
    <property type="nucleotide sequence ID" value="NZ_LT906453.1"/>
</dbReference>
<evidence type="ECO:0000313" key="2">
    <source>
        <dbReference type="Proteomes" id="UP000242637"/>
    </source>
</evidence>
<dbReference type="Proteomes" id="UP000242637">
    <property type="component" value="Chromosome 1"/>
</dbReference>
<dbReference type="KEGG" id="dco:SAMEA4475696_2234"/>
<organism evidence="1 2">
    <name type="scientific">Dermatophilus congolensis</name>
    <dbReference type="NCBI Taxonomy" id="1863"/>
    <lineage>
        <taxon>Bacteria</taxon>
        <taxon>Bacillati</taxon>
        <taxon>Actinomycetota</taxon>
        <taxon>Actinomycetes</taxon>
        <taxon>Micrococcales</taxon>
        <taxon>Dermatophilaceae</taxon>
        <taxon>Dermatophilus</taxon>
    </lineage>
</organism>
<reference evidence="1 2" key="1">
    <citation type="submission" date="2017-06" db="EMBL/GenBank/DDBJ databases">
        <authorList>
            <consortium name="Pathogen Informatics"/>
        </authorList>
    </citation>
    <scope>NUCLEOTIDE SEQUENCE [LARGE SCALE GENOMIC DNA]</scope>
    <source>
        <strain evidence="1 2">NCTC13039</strain>
    </source>
</reference>
<name>A0A239VUV3_9MICO</name>
<protein>
    <submittedName>
        <fullName evidence="1">Uncharacterized protein</fullName>
    </submittedName>
</protein>
<accession>A0A239VUV3</accession>
<gene>
    <name evidence="1" type="ORF">SAMEA4475696_02234</name>
</gene>
<dbReference type="AlphaFoldDB" id="A0A239VUV3"/>
<proteinExistence type="predicted"/>
<dbReference type="EMBL" id="LT906453">
    <property type="protein sequence ID" value="SNV25354.1"/>
    <property type="molecule type" value="Genomic_DNA"/>
</dbReference>
<sequence length="181" mass="19065">MDSESRVSEQRNRLVVAALVGACVLTGVYMVTDAAVSGSQQPVSAVHAYESQAQVRQRVDEIVRTLPREAQAGVVADEETGGLRVQVTAAGAVLARERLADVDGVEVVVDHSLTDLETAKAAVESQADSLLSKGVRVAAVWSDVKGNSVGVRLYGKEVEQGRAMVQKIVGDVPVLLQTSQG</sequence>
<keyword evidence="2" id="KW-1185">Reference proteome</keyword>